<dbReference type="RefSeq" id="WP_289216459.1">
    <property type="nucleotide sequence ID" value="NZ_JAPVRC010000006.1"/>
</dbReference>
<comment type="caution">
    <text evidence="3">The sequence shown here is derived from an EMBL/GenBank/DDBJ whole genome shotgun (WGS) entry which is preliminary data.</text>
</comment>
<dbReference type="PANTHER" id="PTHR24321">
    <property type="entry name" value="DEHYDROGENASES, SHORT CHAIN"/>
    <property type="match status" value="1"/>
</dbReference>
<evidence type="ECO:0000313" key="4">
    <source>
        <dbReference type="Proteomes" id="UP001596494"/>
    </source>
</evidence>
<dbReference type="InterPro" id="IPR036291">
    <property type="entry name" value="NAD(P)-bd_dom_sf"/>
</dbReference>
<comment type="similarity">
    <text evidence="1">Belongs to the short-chain dehydrogenases/reductases (SDR) family.</text>
</comment>
<reference evidence="4" key="1">
    <citation type="journal article" date="2019" name="Int. J. Syst. Evol. Microbiol.">
        <title>The Global Catalogue of Microorganisms (GCM) 10K type strain sequencing project: providing services to taxonomists for standard genome sequencing and annotation.</title>
        <authorList>
            <consortium name="The Broad Institute Genomics Platform"/>
            <consortium name="The Broad Institute Genome Sequencing Center for Infectious Disease"/>
            <person name="Wu L."/>
            <person name="Ma J."/>
        </authorList>
    </citation>
    <scope>NUCLEOTIDE SEQUENCE [LARGE SCALE GENOMIC DNA]</scope>
    <source>
        <strain evidence="4">CCUG 73951</strain>
    </source>
</reference>
<keyword evidence="4" id="KW-1185">Reference proteome</keyword>
<organism evidence="3 4">
    <name type="scientific">Halobacillus campisalis</name>
    <dbReference type="NCBI Taxonomy" id="435909"/>
    <lineage>
        <taxon>Bacteria</taxon>
        <taxon>Bacillati</taxon>
        <taxon>Bacillota</taxon>
        <taxon>Bacilli</taxon>
        <taxon>Bacillales</taxon>
        <taxon>Bacillaceae</taxon>
        <taxon>Halobacillus</taxon>
    </lineage>
</organism>
<dbReference type="PRINTS" id="PR00080">
    <property type="entry name" value="SDRFAMILY"/>
</dbReference>
<dbReference type="PROSITE" id="PS00061">
    <property type="entry name" value="ADH_SHORT"/>
    <property type="match status" value="1"/>
</dbReference>
<dbReference type="CDD" id="cd05233">
    <property type="entry name" value="SDR_c"/>
    <property type="match status" value="1"/>
</dbReference>
<keyword evidence="2 3" id="KW-0560">Oxidoreductase</keyword>
<dbReference type="EMBL" id="JBHTBY010000008">
    <property type="protein sequence ID" value="MFC7321361.1"/>
    <property type="molecule type" value="Genomic_DNA"/>
</dbReference>
<dbReference type="InterPro" id="IPR020904">
    <property type="entry name" value="Sc_DH/Rdtase_CS"/>
</dbReference>
<accession>A0ABW2K5P1</accession>
<dbReference type="GO" id="GO:0016491">
    <property type="term" value="F:oxidoreductase activity"/>
    <property type="evidence" value="ECO:0007669"/>
    <property type="project" value="UniProtKB-KW"/>
</dbReference>
<dbReference type="Proteomes" id="UP001596494">
    <property type="component" value="Unassembled WGS sequence"/>
</dbReference>
<evidence type="ECO:0000256" key="2">
    <source>
        <dbReference type="ARBA" id="ARBA00023002"/>
    </source>
</evidence>
<dbReference type="EC" id="1.1.1.-" evidence="3"/>
<evidence type="ECO:0000256" key="1">
    <source>
        <dbReference type="ARBA" id="ARBA00006484"/>
    </source>
</evidence>
<proteinExistence type="inferred from homology"/>
<dbReference type="InterPro" id="IPR002347">
    <property type="entry name" value="SDR_fam"/>
</dbReference>
<dbReference type="PANTHER" id="PTHR24321:SF8">
    <property type="entry name" value="ESTRADIOL 17-BETA-DEHYDROGENASE 8-RELATED"/>
    <property type="match status" value="1"/>
</dbReference>
<sequence length="249" mass="27563">MKFANDTVLITGASNGIGRHLAHAYSRNGATVIMADHDAEHGRQLLGEIRENGGDGFFFYCDVSDPQSIDQLYNKILDEVGSFTILINNAGISEFQPLEELSVESWDSIINTNLRSVFLLSKHATQIWKKNGVNGRIVNLASTRAYMSEPNSEGYAASKGGIIGITHALAASLSEFQIRVNSISPGWIQTENYSDLREIDHKQHMSNRVGKPEDVAKACFYLTDEENDFLTGTDLTVDGGMTRKMIYEH</sequence>
<dbReference type="PRINTS" id="PR00081">
    <property type="entry name" value="GDHRDH"/>
</dbReference>
<dbReference type="SUPFAM" id="SSF51735">
    <property type="entry name" value="NAD(P)-binding Rossmann-fold domains"/>
    <property type="match status" value="1"/>
</dbReference>
<gene>
    <name evidence="3" type="ORF">ACFQMN_10745</name>
</gene>
<dbReference type="Pfam" id="PF13561">
    <property type="entry name" value="adh_short_C2"/>
    <property type="match status" value="1"/>
</dbReference>
<name>A0ABW2K5P1_9BACI</name>
<protein>
    <submittedName>
        <fullName evidence="3">SDR family NAD(P)-dependent oxidoreductase</fullName>
        <ecNumber evidence="3">1.1.1.-</ecNumber>
    </submittedName>
</protein>
<dbReference type="Gene3D" id="3.40.50.720">
    <property type="entry name" value="NAD(P)-binding Rossmann-like Domain"/>
    <property type="match status" value="1"/>
</dbReference>
<evidence type="ECO:0000313" key="3">
    <source>
        <dbReference type="EMBL" id="MFC7321361.1"/>
    </source>
</evidence>